<dbReference type="Pfam" id="PF05485">
    <property type="entry name" value="THAP"/>
    <property type="match status" value="1"/>
</dbReference>
<proteinExistence type="predicted"/>
<dbReference type="GO" id="GO:0003677">
    <property type="term" value="F:DNA binding"/>
    <property type="evidence" value="ECO:0007669"/>
    <property type="project" value="UniProtKB-UniRule"/>
</dbReference>
<dbReference type="Ensembl" id="ENSHHUT00000074070.1">
    <property type="protein sequence ID" value="ENSHHUP00000071686.1"/>
    <property type="gene ID" value="ENSHHUG00000042111.1"/>
</dbReference>
<dbReference type="Proteomes" id="UP000314982">
    <property type="component" value="Unassembled WGS sequence"/>
</dbReference>
<evidence type="ECO:0000313" key="8">
    <source>
        <dbReference type="Proteomes" id="UP000314982"/>
    </source>
</evidence>
<sequence length="132" mass="15561">MFFAQKVKHGECIYVLHLYSCTTKWRTYNVVDCSLKFPSRLFLNTCLLQQWVGNVRRMIWKPTQHSRLCAHHFEEECLRYDDKGKVCLTPTVVPTIFSFPDRLQKHICIDRTLLMRKPCRGTILSILNSLLA</sequence>
<evidence type="ECO:0000259" key="6">
    <source>
        <dbReference type="PROSITE" id="PS50950"/>
    </source>
</evidence>
<evidence type="ECO:0000313" key="7">
    <source>
        <dbReference type="Ensembl" id="ENSHHUP00000071686.1"/>
    </source>
</evidence>
<dbReference type="PANTHER" id="PTHR46927">
    <property type="entry name" value="AGAP005574-PA"/>
    <property type="match status" value="1"/>
</dbReference>
<organism evidence="7 8">
    <name type="scientific">Hucho hucho</name>
    <name type="common">huchen</name>
    <dbReference type="NCBI Taxonomy" id="62062"/>
    <lineage>
        <taxon>Eukaryota</taxon>
        <taxon>Metazoa</taxon>
        <taxon>Chordata</taxon>
        <taxon>Craniata</taxon>
        <taxon>Vertebrata</taxon>
        <taxon>Euteleostomi</taxon>
        <taxon>Actinopterygii</taxon>
        <taxon>Neopterygii</taxon>
        <taxon>Teleostei</taxon>
        <taxon>Protacanthopterygii</taxon>
        <taxon>Salmoniformes</taxon>
        <taxon>Salmonidae</taxon>
        <taxon>Salmoninae</taxon>
        <taxon>Hucho</taxon>
    </lineage>
</organism>
<evidence type="ECO:0000256" key="4">
    <source>
        <dbReference type="ARBA" id="ARBA00023125"/>
    </source>
</evidence>
<dbReference type="SUPFAM" id="SSF57716">
    <property type="entry name" value="Glucocorticoid receptor-like (DNA-binding domain)"/>
    <property type="match status" value="1"/>
</dbReference>
<feature type="domain" description="THAP-type" evidence="6">
    <location>
        <begin position="7"/>
        <end position="97"/>
    </location>
</feature>
<keyword evidence="2 5" id="KW-0863">Zinc-finger</keyword>
<reference evidence="7" key="2">
    <citation type="submission" date="2025-08" db="UniProtKB">
        <authorList>
            <consortium name="Ensembl"/>
        </authorList>
    </citation>
    <scope>IDENTIFICATION</scope>
</reference>
<keyword evidence="8" id="KW-1185">Reference proteome</keyword>
<keyword evidence="1" id="KW-0479">Metal-binding</keyword>
<dbReference type="PROSITE" id="PS50950">
    <property type="entry name" value="ZF_THAP"/>
    <property type="match status" value="1"/>
</dbReference>
<keyword evidence="3" id="KW-0862">Zinc</keyword>
<dbReference type="InterPro" id="IPR006612">
    <property type="entry name" value="THAP_Znf"/>
</dbReference>
<reference evidence="7" key="3">
    <citation type="submission" date="2025-09" db="UniProtKB">
        <authorList>
            <consortium name="Ensembl"/>
        </authorList>
    </citation>
    <scope>IDENTIFICATION</scope>
</reference>
<reference evidence="8" key="1">
    <citation type="submission" date="2018-06" db="EMBL/GenBank/DDBJ databases">
        <title>Genome assembly of Danube salmon.</title>
        <authorList>
            <person name="Macqueen D.J."/>
            <person name="Gundappa M.K."/>
        </authorList>
    </citation>
    <scope>NUCLEOTIDE SEQUENCE [LARGE SCALE GENOMIC DNA]</scope>
</reference>
<name>A0A4W5Q399_9TELE</name>
<dbReference type="PANTHER" id="PTHR46927:SF3">
    <property type="entry name" value="THAP-TYPE DOMAIN-CONTAINING PROTEIN"/>
    <property type="match status" value="1"/>
</dbReference>
<dbReference type="GO" id="GO:0008270">
    <property type="term" value="F:zinc ion binding"/>
    <property type="evidence" value="ECO:0007669"/>
    <property type="project" value="UniProtKB-KW"/>
</dbReference>
<evidence type="ECO:0000256" key="1">
    <source>
        <dbReference type="ARBA" id="ARBA00022723"/>
    </source>
</evidence>
<dbReference type="InterPro" id="IPR052224">
    <property type="entry name" value="THAP_domain_protein"/>
</dbReference>
<dbReference type="SMART" id="SM00980">
    <property type="entry name" value="THAP"/>
    <property type="match status" value="1"/>
</dbReference>
<dbReference type="AlphaFoldDB" id="A0A4W5Q399"/>
<protein>
    <recommendedName>
        <fullName evidence="6">THAP-type domain-containing protein</fullName>
    </recommendedName>
</protein>
<evidence type="ECO:0000256" key="3">
    <source>
        <dbReference type="ARBA" id="ARBA00022833"/>
    </source>
</evidence>
<accession>A0A4W5Q399</accession>
<evidence type="ECO:0000256" key="5">
    <source>
        <dbReference type="PROSITE-ProRule" id="PRU00309"/>
    </source>
</evidence>
<evidence type="ECO:0000256" key="2">
    <source>
        <dbReference type="ARBA" id="ARBA00022771"/>
    </source>
</evidence>
<keyword evidence="4 5" id="KW-0238">DNA-binding</keyword>